<organism evidence="3 4">
    <name type="scientific">Nakamurella aerolata</name>
    <dbReference type="NCBI Taxonomy" id="1656892"/>
    <lineage>
        <taxon>Bacteria</taxon>
        <taxon>Bacillati</taxon>
        <taxon>Actinomycetota</taxon>
        <taxon>Actinomycetes</taxon>
        <taxon>Nakamurellales</taxon>
        <taxon>Nakamurellaceae</taxon>
        <taxon>Nakamurella</taxon>
    </lineage>
</organism>
<dbReference type="SUPFAM" id="SSF56112">
    <property type="entry name" value="Protein kinase-like (PK-like)"/>
    <property type="match status" value="1"/>
</dbReference>
<dbReference type="Gene3D" id="3.90.1200.10">
    <property type="match status" value="1"/>
</dbReference>
<proteinExistence type="inferred from homology"/>
<keyword evidence="4" id="KW-1185">Reference proteome</keyword>
<dbReference type="InterPro" id="IPR011009">
    <property type="entry name" value="Kinase-like_dom_sf"/>
</dbReference>
<dbReference type="InterPro" id="IPR002575">
    <property type="entry name" value="Aminoglycoside_PTrfase"/>
</dbReference>
<evidence type="ECO:0000256" key="1">
    <source>
        <dbReference type="ARBA" id="ARBA00038240"/>
    </source>
</evidence>
<evidence type="ECO:0000313" key="3">
    <source>
        <dbReference type="EMBL" id="NNG34779.1"/>
    </source>
</evidence>
<dbReference type="EMBL" id="JABEND010000002">
    <property type="protein sequence ID" value="NNG34779.1"/>
    <property type="molecule type" value="Genomic_DNA"/>
</dbReference>
<dbReference type="PANTHER" id="PTHR21064">
    <property type="entry name" value="AMINOGLYCOSIDE PHOSPHOTRANSFERASE DOMAIN-CONTAINING PROTEIN-RELATED"/>
    <property type="match status" value="1"/>
</dbReference>
<evidence type="ECO:0000259" key="2">
    <source>
        <dbReference type="Pfam" id="PF01636"/>
    </source>
</evidence>
<dbReference type="InterPro" id="IPR050249">
    <property type="entry name" value="Pseudomonas-type_ThrB"/>
</dbReference>
<accession>A0A849A2E5</accession>
<dbReference type="PANTHER" id="PTHR21064:SF6">
    <property type="entry name" value="AMINOGLYCOSIDE PHOSPHOTRANSFERASE DOMAIN-CONTAINING PROTEIN"/>
    <property type="match status" value="1"/>
</dbReference>
<reference evidence="3 4" key="1">
    <citation type="submission" date="2020-05" db="EMBL/GenBank/DDBJ databases">
        <title>Nakamurella sp. DB0629 isolated from air conditioner.</title>
        <authorList>
            <person name="Kim D.H."/>
            <person name="Kim D.-U."/>
        </authorList>
    </citation>
    <scope>NUCLEOTIDE SEQUENCE [LARGE SCALE GENOMIC DNA]</scope>
    <source>
        <strain evidence="3 4">DB0629</strain>
    </source>
</reference>
<dbReference type="GO" id="GO:0019202">
    <property type="term" value="F:amino acid kinase activity"/>
    <property type="evidence" value="ECO:0007669"/>
    <property type="project" value="TreeGrafter"/>
</dbReference>
<keyword evidence="3" id="KW-0808">Transferase</keyword>
<comment type="similarity">
    <text evidence="1">Belongs to the pseudomonas-type ThrB family.</text>
</comment>
<comment type="caution">
    <text evidence="3">The sequence shown here is derived from an EMBL/GenBank/DDBJ whole genome shotgun (WGS) entry which is preliminary data.</text>
</comment>
<dbReference type="Pfam" id="PF01636">
    <property type="entry name" value="APH"/>
    <property type="match status" value="1"/>
</dbReference>
<feature type="domain" description="Aminoglycoside phosphotransferase" evidence="2">
    <location>
        <begin position="64"/>
        <end position="278"/>
    </location>
</feature>
<name>A0A849A2E5_9ACTN</name>
<dbReference type="AlphaFoldDB" id="A0A849A2E5"/>
<evidence type="ECO:0000313" key="4">
    <source>
        <dbReference type="Proteomes" id="UP000562984"/>
    </source>
</evidence>
<gene>
    <name evidence="3" type="ORF">HKD39_03380</name>
</gene>
<sequence length="332" mass="35185">MNDQPELAMLWESADPAEELPRRFGFADAAAAVGWLSELLRERWAVRLRGCARIMLSDRNALALLETDAGPMVAKWSAASAHFPRLGALAEVTSRLGRQALPVAAPVPTRDGQVQVQIDSASIALQPRIDGTHLDVGDAEQVRAAGQVLARLHRALAESAPADLPELSAPISLSAQLRSWLASGPRHVPADVVGALGAVVAASPIEPDTPIQLVHGDFRAANVLCRGSEVVAVIDFDDARLDHRVVELARSAALLGTVYHHWAPVSPEVHGTFLAGYQAVSPLTAAESAWLRPLVAWYSARLAPPGGDPAGWAVSAREVLAAPQEVYSASVT</sequence>
<dbReference type="Proteomes" id="UP000562984">
    <property type="component" value="Unassembled WGS sequence"/>
</dbReference>
<protein>
    <submittedName>
        <fullName evidence="3">Phosphotransferase</fullName>
    </submittedName>
</protein>
<dbReference type="RefSeq" id="WP_171198464.1">
    <property type="nucleotide sequence ID" value="NZ_JABEND010000002.1"/>
</dbReference>